<organism evidence="1 2">
    <name type="scientific">Paractinoplanes pyxinae</name>
    <dbReference type="NCBI Taxonomy" id="2997416"/>
    <lineage>
        <taxon>Bacteria</taxon>
        <taxon>Bacillati</taxon>
        <taxon>Actinomycetota</taxon>
        <taxon>Actinomycetes</taxon>
        <taxon>Micromonosporales</taxon>
        <taxon>Micromonosporaceae</taxon>
        <taxon>Paractinoplanes</taxon>
    </lineage>
</organism>
<gene>
    <name evidence="1" type="ORF">OWR29_38160</name>
</gene>
<accession>A0ABT4BBF3</accession>
<dbReference type="RefSeq" id="WP_267568379.1">
    <property type="nucleotide sequence ID" value="NZ_JAPNTZ010000017.1"/>
</dbReference>
<evidence type="ECO:0000313" key="1">
    <source>
        <dbReference type="EMBL" id="MCY1143857.1"/>
    </source>
</evidence>
<dbReference type="EMBL" id="JAPNTZ010000017">
    <property type="protein sequence ID" value="MCY1143857.1"/>
    <property type="molecule type" value="Genomic_DNA"/>
</dbReference>
<name>A0ABT4BBF3_9ACTN</name>
<reference evidence="1" key="1">
    <citation type="submission" date="2022-11" db="EMBL/GenBank/DDBJ databases">
        <authorList>
            <person name="Somphong A."/>
            <person name="Phongsopitanun W."/>
        </authorList>
    </citation>
    <scope>NUCLEOTIDE SEQUENCE</scope>
    <source>
        <strain evidence="1">Pm04-4</strain>
    </source>
</reference>
<dbReference type="Proteomes" id="UP001151002">
    <property type="component" value="Unassembled WGS sequence"/>
</dbReference>
<sequence>MPAPQTPYEAVLHAARDVAKLGCALDAEMLGTALLGSVYSVAHDDRGAALRTFVRDFLAATTRRRSASATTIREVFAALVPDAEGAADVRPGAQAPAWTAQLGRVRPTGCYAYGDVYGDQTSYLVTYAYDDAEAGGPEHAVVALIDHNIGIAKDVFVGSSAGRILDQVRQMCAEDDLTWFREEDPGRLRGEIDRHLEITDNLTDLPSEGSLATDRALAGARLALLPAATTPALSEPAEVSNTDLVRDFLASPEAARFSLDQVHADDELASLHFCLSLILDHAASLPDPDPLRWSPAVAGLFLLDWVHRRAVLDMDDAAMLPRVTRAWSAYALRRRDLPEAATEQTDQVVEDMIPEFARLYATGEKRSPATAAVAQLISEGVDPNDADAIDAWLDANRYRLDGS</sequence>
<evidence type="ECO:0000313" key="2">
    <source>
        <dbReference type="Proteomes" id="UP001151002"/>
    </source>
</evidence>
<keyword evidence="2" id="KW-1185">Reference proteome</keyword>
<proteinExistence type="predicted"/>
<comment type="caution">
    <text evidence="1">The sequence shown here is derived from an EMBL/GenBank/DDBJ whole genome shotgun (WGS) entry which is preliminary data.</text>
</comment>
<protein>
    <submittedName>
        <fullName evidence="1">Uncharacterized protein</fullName>
    </submittedName>
</protein>